<keyword evidence="4" id="KW-1185">Reference proteome</keyword>
<feature type="compositionally biased region" description="Gly residues" evidence="1">
    <location>
        <begin position="177"/>
        <end position="197"/>
    </location>
</feature>
<organism evidence="3 4">
    <name type="scientific">Kribbella flavida (strain DSM 17836 / JCM 10339 / NBRC 14399)</name>
    <dbReference type="NCBI Taxonomy" id="479435"/>
    <lineage>
        <taxon>Bacteria</taxon>
        <taxon>Bacillati</taxon>
        <taxon>Actinomycetota</taxon>
        <taxon>Actinomycetes</taxon>
        <taxon>Propionibacteriales</taxon>
        <taxon>Kribbellaceae</taxon>
        <taxon>Kribbella</taxon>
    </lineage>
</organism>
<dbReference type="AlphaFoldDB" id="D2PT96"/>
<evidence type="ECO:0000313" key="3">
    <source>
        <dbReference type="EMBL" id="ADB29412.1"/>
    </source>
</evidence>
<dbReference type="RefSeq" id="WP_012917969.1">
    <property type="nucleotide sequence ID" value="NC_013729.1"/>
</dbReference>
<dbReference type="KEGG" id="kfl:Kfla_0288"/>
<name>D2PT96_KRIFD</name>
<reference evidence="3 4" key="2">
    <citation type="journal article" date="2010" name="Stand. Genomic Sci.">
        <title>Complete genome sequence of Kribbella flavida type strain (IFO 14399).</title>
        <authorList>
            <person name="Pukall R."/>
            <person name="Lapidus A."/>
            <person name="Glavina Del Rio T."/>
            <person name="Copeland A."/>
            <person name="Tice H."/>
            <person name="Cheng J.-F."/>
            <person name="Lucas S."/>
            <person name="Chen F."/>
            <person name="Nolan M."/>
            <person name="LaButti K."/>
            <person name="Pati A."/>
            <person name="Ivanova N."/>
            <person name="Mavrommatis K."/>
            <person name="Mikhailova N."/>
            <person name="Pitluck S."/>
            <person name="Bruce D."/>
            <person name="Goodwin L."/>
            <person name="Land M."/>
            <person name="Hauser L."/>
            <person name="Chang Y.-J."/>
            <person name="Jeffries C.D."/>
            <person name="Chen A."/>
            <person name="Palaniappan K."/>
            <person name="Chain P."/>
            <person name="Rohde M."/>
            <person name="Goeker M."/>
            <person name="Bristow J."/>
            <person name="Eisen J.A."/>
            <person name="Markowitz V."/>
            <person name="Hugenholtz P."/>
            <person name="Kyrpides N.C."/>
            <person name="Klenk H.-P."/>
            <person name="Brettin T."/>
        </authorList>
    </citation>
    <scope>NUCLEOTIDE SEQUENCE [LARGE SCALE GENOMIC DNA]</scope>
    <source>
        <strain evidence="4">DSM 17836 / JCM 10339 / NBRC 14399</strain>
    </source>
</reference>
<proteinExistence type="predicted"/>
<feature type="compositionally biased region" description="Low complexity" evidence="1">
    <location>
        <begin position="160"/>
        <end position="176"/>
    </location>
</feature>
<evidence type="ECO:0000256" key="1">
    <source>
        <dbReference type="SAM" id="MobiDB-lite"/>
    </source>
</evidence>
<evidence type="ECO:0000256" key="2">
    <source>
        <dbReference type="SAM" id="Phobius"/>
    </source>
</evidence>
<gene>
    <name evidence="3" type="ordered locus">Kfla_0288</name>
</gene>
<feature type="compositionally biased region" description="Gly residues" evidence="1">
    <location>
        <begin position="219"/>
        <end position="237"/>
    </location>
</feature>
<dbReference type="HOGENOM" id="CLU_574633_0_0_11"/>
<sequence>MNSTPEIPGYRLDQRLLAHPLAEIWRGRSSTGMEVVALVLSEAGAGDPVIRERLGAASRGAAFGAGQDETPLWAANLTAGTPYAITQLIPGQTGAERLIDPLDGLLGNDQESIAAVREQLAGYGAAAVPAVGLSEGAVGGESGLPRYADSPGIGQGQEFAPSADNGSGAASATGAGSASGGPGTTGAGSRAGAGSANGPGSAASAGGAGIVGGGASAGGAEGAGAGAGAQPGPGQVGADGKDRPRSAKWIYAAAVVVVLVAFSLAYSVGAAVGSKIKEQEPAAAPPAVVSPGPLPSPVLLPGIVKPPSAPWSRLQRFEGLVGSTYQLNASVEVVRGIGLPFEFGVPEPPVLEERTAVESASTIYRRVLTAKTPQDSSLDVRIAVRPCADLPGCLAARAAFDKEWTTAYKVPVPRTAKDNRTWYSLQAPGKPHAVMMSHAFSAQGRSWLVGVAATAGPGREQWAEQVVNDIWRQTS</sequence>
<dbReference type="OrthoDB" id="3805742at2"/>
<keyword evidence="2" id="KW-0812">Transmembrane</keyword>
<dbReference type="EMBL" id="CP001736">
    <property type="protein sequence ID" value="ADB29412.1"/>
    <property type="molecule type" value="Genomic_DNA"/>
</dbReference>
<feature type="region of interest" description="Disordered" evidence="1">
    <location>
        <begin position="219"/>
        <end position="242"/>
    </location>
</feature>
<feature type="transmembrane region" description="Helical" evidence="2">
    <location>
        <begin position="249"/>
        <end position="269"/>
    </location>
</feature>
<protein>
    <submittedName>
        <fullName evidence="3">Uncharacterized protein</fullName>
    </submittedName>
</protein>
<dbReference type="Proteomes" id="UP000007967">
    <property type="component" value="Chromosome"/>
</dbReference>
<accession>D2PT96</accession>
<keyword evidence="2" id="KW-1133">Transmembrane helix</keyword>
<keyword evidence="2" id="KW-0472">Membrane</keyword>
<feature type="region of interest" description="Disordered" evidence="1">
    <location>
        <begin position="142"/>
        <end position="204"/>
    </location>
</feature>
<reference evidence="4" key="1">
    <citation type="submission" date="2009-09" db="EMBL/GenBank/DDBJ databases">
        <title>The complete genome of Kribbella flavida DSM 17836.</title>
        <authorList>
            <consortium name="US DOE Joint Genome Institute (JGI-PGF)"/>
            <person name="Lucas S."/>
            <person name="Copeland A."/>
            <person name="Lapidus A."/>
            <person name="Glavina del Rio T."/>
            <person name="Dalin E."/>
            <person name="Tice H."/>
            <person name="Bruce D."/>
            <person name="Goodwin L."/>
            <person name="Pitluck S."/>
            <person name="Kyrpides N."/>
            <person name="Mavromatis K."/>
            <person name="Ivanova N."/>
            <person name="Saunders E."/>
            <person name="Brettin T."/>
            <person name="Detter J.C."/>
            <person name="Han C."/>
            <person name="Larimer F."/>
            <person name="Land M."/>
            <person name="Hauser L."/>
            <person name="Markowitz V."/>
            <person name="Cheng J.-F."/>
            <person name="Hugenholtz P."/>
            <person name="Woyke T."/>
            <person name="Wu D."/>
            <person name="Pukall R."/>
            <person name="Klenk H.-P."/>
            <person name="Eisen J.A."/>
        </authorList>
    </citation>
    <scope>NUCLEOTIDE SEQUENCE [LARGE SCALE GENOMIC DNA]</scope>
    <source>
        <strain evidence="4">DSM 17836 / JCM 10339 / NBRC 14399</strain>
    </source>
</reference>
<evidence type="ECO:0000313" key="4">
    <source>
        <dbReference type="Proteomes" id="UP000007967"/>
    </source>
</evidence>